<feature type="compositionally biased region" description="Low complexity" evidence="12">
    <location>
        <begin position="258"/>
        <end position="274"/>
    </location>
</feature>
<dbReference type="SMART" id="SM00220">
    <property type="entry name" value="S_TKc"/>
    <property type="match status" value="1"/>
</dbReference>
<comment type="catalytic activity">
    <reaction evidence="8">
        <text>L-threonyl-[protein] + ATP = O-phospho-L-threonyl-[protein] + ADP + H(+)</text>
        <dbReference type="Rhea" id="RHEA:46608"/>
        <dbReference type="Rhea" id="RHEA-COMP:11060"/>
        <dbReference type="Rhea" id="RHEA-COMP:11605"/>
        <dbReference type="ChEBI" id="CHEBI:15378"/>
        <dbReference type="ChEBI" id="CHEBI:30013"/>
        <dbReference type="ChEBI" id="CHEBI:30616"/>
        <dbReference type="ChEBI" id="CHEBI:61977"/>
        <dbReference type="ChEBI" id="CHEBI:456216"/>
        <dbReference type="EC" id="2.7.11.1"/>
    </reaction>
</comment>
<evidence type="ECO:0000313" key="16">
    <source>
        <dbReference type="EMBL" id="GMM54676.1"/>
    </source>
</evidence>
<dbReference type="CDD" id="cd11651">
    <property type="entry name" value="YPK1_N_like"/>
    <property type="match status" value="1"/>
</dbReference>
<keyword evidence="2 16" id="KW-0723">Serine/threonine-protein kinase</keyword>
<dbReference type="EMBL" id="BTGD01000003">
    <property type="protein sequence ID" value="GMM54676.1"/>
    <property type="molecule type" value="Genomic_DNA"/>
</dbReference>
<sequence>MNFFGNKQQQQQQGAPKITINTAQGFFPKFGSQTATPTTAVSQNSYAMGTTGLSQDNMVGMNGSATSPNANQQMQQQPEMSEDVNMDYMHGMQESYANNNNGMVANAYGQMPMGMKAKESLSQMSTKQKRFETNASLQQQQQGAIRDHLTTIVSPKQSSYPDPDSIPRGKLEITIIEARGLSIRSGNSEPYVVCTFESSEFISNGPEAREKSNNSNWSSSGLPVLKENRPTHSGHTQRQNINCNTNESSDDRTNMNHSSSTSSGGSKGSPSSDGTDTEIHSVHSNKSLNEDSCNPIWHHKTTFDVLGAHSELDISVYDANHDDMFLGQVRLRPNIHQSQFEPQEKWYRLKSRVLDENISGEILIRSQFKATKKRHYGPQDFEVLRLLGKGTFGQVYQVRKKDTKRIYAMKVLSKKVIVKKNEIAHTIGERNILVTTATNASPFIIGLKFSFQTPADLYLVTDYMSGGELFWHLQKEGRFSEDRAKFYIAELILALEYLHDNDIVYRDLKPENILLDANGNIALCDFGLSKADLKDRTNTFCGTTEYLAPELLLDETGYTKMVDFWSLGVLIFEMCCGWSPFFAEDNQKMYQKIAFGKVKFPRDVLSPEGRSFVKGLLNRNPKHRLGAINDGRELRAHPFFADIDWEALKQKKIPPPFKPHLNSETDTSNFDPEFTQASTSYMNKHVSMAATPLSPGMQAKFAGFTFVDESAMEEHHFNSTSMNRKLLQNSYYMEPGSFIPGNPNLPPDEDVIDDDEYSGMHPDSAYGNMGLGNNGGLNNQMNMGMDMHMDYDGDQHMDDEFVSGTFEI</sequence>
<dbReference type="InterPro" id="IPR000961">
    <property type="entry name" value="AGC-kinase_C"/>
</dbReference>
<evidence type="ECO:0000259" key="14">
    <source>
        <dbReference type="PROSITE" id="PS50011"/>
    </source>
</evidence>
<dbReference type="Gene3D" id="3.30.200.20">
    <property type="entry name" value="Phosphorylase Kinase, domain 1"/>
    <property type="match status" value="1"/>
</dbReference>
<feature type="domain" description="Protein kinase" evidence="14">
    <location>
        <begin position="381"/>
        <end position="640"/>
    </location>
</feature>
<dbReference type="InterPro" id="IPR017441">
    <property type="entry name" value="Protein_kinase_ATP_BS"/>
</dbReference>
<feature type="region of interest" description="Disordered" evidence="12">
    <location>
        <begin position="204"/>
        <end position="280"/>
    </location>
</feature>
<evidence type="ECO:0000256" key="2">
    <source>
        <dbReference type="ARBA" id="ARBA00022527"/>
    </source>
</evidence>
<dbReference type="PROSITE" id="PS50004">
    <property type="entry name" value="C2"/>
    <property type="match status" value="1"/>
</dbReference>
<dbReference type="Pfam" id="PF00433">
    <property type="entry name" value="Pkinase_C"/>
    <property type="match status" value="1"/>
</dbReference>
<accession>A0AAV5RT18</accession>
<dbReference type="Proteomes" id="UP001377567">
    <property type="component" value="Unassembled WGS sequence"/>
</dbReference>
<keyword evidence="17" id="KW-1185">Reference proteome</keyword>
<dbReference type="FunFam" id="3.30.200.20:FF:000116">
    <property type="entry name" value="Non-specific serine/threonine protein kinase"/>
    <property type="match status" value="1"/>
</dbReference>
<organism evidence="16 17">
    <name type="scientific">Maudiozyma humilis</name>
    <name type="common">Sour dough yeast</name>
    <name type="synonym">Kazachstania humilis</name>
    <dbReference type="NCBI Taxonomy" id="51915"/>
    <lineage>
        <taxon>Eukaryota</taxon>
        <taxon>Fungi</taxon>
        <taxon>Dikarya</taxon>
        <taxon>Ascomycota</taxon>
        <taxon>Saccharomycotina</taxon>
        <taxon>Saccharomycetes</taxon>
        <taxon>Saccharomycetales</taxon>
        <taxon>Saccharomycetaceae</taxon>
        <taxon>Maudiozyma</taxon>
    </lineage>
</organism>
<reference evidence="16 17" key="1">
    <citation type="journal article" date="2023" name="Elife">
        <title>Identification of key yeast species and microbe-microbe interactions impacting larval growth of Drosophila in the wild.</title>
        <authorList>
            <person name="Mure A."/>
            <person name="Sugiura Y."/>
            <person name="Maeda R."/>
            <person name="Honda K."/>
            <person name="Sakurai N."/>
            <person name="Takahashi Y."/>
            <person name="Watada M."/>
            <person name="Katoh T."/>
            <person name="Gotoh A."/>
            <person name="Gotoh Y."/>
            <person name="Taniguchi I."/>
            <person name="Nakamura K."/>
            <person name="Hayashi T."/>
            <person name="Katayama T."/>
            <person name="Uemura T."/>
            <person name="Hattori Y."/>
        </authorList>
    </citation>
    <scope>NUCLEOTIDE SEQUENCE [LARGE SCALE GENOMIC DNA]</scope>
    <source>
        <strain evidence="16 17">KH-74</strain>
    </source>
</reference>
<dbReference type="GO" id="GO:0004674">
    <property type="term" value="F:protein serine/threonine kinase activity"/>
    <property type="evidence" value="ECO:0007669"/>
    <property type="project" value="UniProtKB-KW"/>
</dbReference>
<evidence type="ECO:0000256" key="12">
    <source>
        <dbReference type="SAM" id="MobiDB-lite"/>
    </source>
</evidence>
<dbReference type="PROSITE" id="PS00107">
    <property type="entry name" value="PROTEIN_KINASE_ATP"/>
    <property type="match status" value="1"/>
</dbReference>
<evidence type="ECO:0000259" key="13">
    <source>
        <dbReference type="PROSITE" id="PS50004"/>
    </source>
</evidence>
<dbReference type="PROSITE" id="PS51285">
    <property type="entry name" value="AGC_KINASE_CTER"/>
    <property type="match status" value="1"/>
</dbReference>
<comment type="caution">
    <text evidence="16">The sequence shown here is derived from an EMBL/GenBank/DDBJ whole genome shotgun (WGS) entry which is preliminary data.</text>
</comment>
<dbReference type="EC" id="2.7.11.1" evidence="1"/>
<evidence type="ECO:0000256" key="3">
    <source>
        <dbReference type="ARBA" id="ARBA00022553"/>
    </source>
</evidence>
<feature type="domain" description="AGC-kinase C-terminal" evidence="15">
    <location>
        <begin position="641"/>
        <end position="716"/>
    </location>
</feature>
<keyword evidence="3" id="KW-0597">Phosphoprotein</keyword>
<dbReference type="InterPro" id="IPR000719">
    <property type="entry name" value="Prot_kinase_dom"/>
</dbReference>
<proteinExistence type="predicted"/>
<evidence type="ECO:0000256" key="10">
    <source>
        <dbReference type="ARBA" id="ARBA00074478"/>
    </source>
</evidence>
<dbReference type="GO" id="GO:0005524">
    <property type="term" value="F:ATP binding"/>
    <property type="evidence" value="ECO:0007669"/>
    <property type="project" value="UniProtKB-UniRule"/>
</dbReference>
<gene>
    <name evidence="16" type="ORF">DAKH74_012920</name>
</gene>
<dbReference type="SUPFAM" id="SSF56112">
    <property type="entry name" value="Protein kinase-like (PK-like)"/>
    <property type="match status" value="1"/>
</dbReference>
<evidence type="ECO:0000256" key="6">
    <source>
        <dbReference type="ARBA" id="ARBA00022777"/>
    </source>
</evidence>
<evidence type="ECO:0000256" key="5">
    <source>
        <dbReference type="ARBA" id="ARBA00022741"/>
    </source>
</evidence>
<dbReference type="Gene3D" id="2.60.40.150">
    <property type="entry name" value="C2 domain"/>
    <property type="match status" value="1"/>
</dbReference>
<keyword evidence="7 11" id="KW-0067">ATP-binding</keyword>
<dbReference type="InterPro" id="IPR017892">
    <property type="entry name" value="Pkinase_C"/>
</dbReference>
<feature type="domain" description="C2" evidence="13">
    <location>
        <begin position="151"/>
        <end position="347"/>
    </location>
</feature>
<evidence type="ECO:0000256" key="4">
    <source>
        <dbReference type="ARBA" id="ARBA00022679"/>
    </source>
</evidence>
<feature type="binding site" evidence="11">
    <location>
        <position position="420"/>
    </location>
    <ligand>
        <name>ATP</name>
        <dbReference type="ChEBI" id="CHEBI:30616"/>
    </ligand>
</feature>
<dbReference type="SMART" id="SM00133">
    <property type="entry name" value="S_TK_X"/>
    <property type="match status" value="1"/>
</dbReference>
<dbReference type="SMART" id="SM00239">
    <property type="entry name" value="C2"/>
    <property type="match status" value="1"/>
</dbReference>
<keyword evidence="6 16" id="KW-0418">Kinase</keyword>
<dbReference type="Pfam" id="PF00168">
    <property type="entry name" value="C2"/>
    <property type="match status" value="2"/>
</dbReference>
<dbReference type="Gene3D" id="1.10.510.10">
    <property type="entry name" value="Transferase(Phosphotransferase) domain 1"/>
    <property type="match status" value="1"/>
</dbReference>
<evidence type="ECO:0000259" key="15">
    <source>
        <dbReference type="PROSITE" id="PS51285"/>
    </source>
</evidence>
<evidence type="ECO:0000256" key="7">
    <source>
        <dbReference type="ARBA" id="ARBA00022840"/>
    </source>
</evidence>
<evidence type="ECO:0000256" key="11">
    <source>
        <dbReference type="PROSITE-ProRule" id="PRU10141"/>
    </source>
</evidence>
<protein>
    <recommendedName>
        <fullName evidence="10">Serine/threonine-protein kinase SCH9</fullName>
        <ecNumber evidence="1">2.7.11.1</ecNumber>
    </recommendedName>
</protein>
<dbReference type="PANTHER" id="PTHR24351">
    <property type="entry name" value="RIBOSOMAL PROTEIN S6 KINASE"/>
    <property type="match status" value="1"/>
</dbReference>
<dbReference type="InterPro" id="IPR035892">
    <property type="entry name" value="C2_domain_sf"/>
</dbReference>
<dbReference type="PROSITE" id="PS00108">
    <property type="entry name" value="PROTEIN_KINASE_ST"/>
    <property type="match status" value="1"/>
</dbReference>
<evidence type="ECO:0000256" key="1">
    <source>
        <dbReference type="ARBA" id="ARBA00012513"/>
    </source>
</evidence>
<evidence type="ECO:0000256" key="9">
    <source>
        <dbReference type="ARBA" id="ARBA00048679"/>
    </source>
</evidence>
<comment type="catalytic activity">
    <reaction evidence="9">
        <text>L-seryl-[protein] + ATP = O-phospho-L-seryl-[protein] + ADP + H(+)</text>
        <dbReference type="Rhea" id="RHEA:17989"/>
        <dbReference type="Rhea" id="RHEA-COMP:9863"/>
        <dbReference type="Rhea" id="RHEA-COMP:11604"/>
        <dbReference type="ChEBI" id="CHEBI:15378"/>
        <dbReference type="ChEBI" id="CHEBI:29999"/>
        <dbReference type="ChEBI" id="CHEBI:30616"/>
        <dbReference type="ChEBI" id="CHEBI:83421"/>
        <dbReference type="ChEBI" id="CHEBI:456216"/>
        <dbReference type="EC" id="2.7.11.1"/>
    </reaction>
</comment>
<keyword evidence="5 11" id="KW-0547">Nucleotide-binding</keyword>
<dbReference type="InterPro" id="IPR011009">
    <property type="entry name" value="Kinase-like_dom_sf"/>
</dbReference>
<dbReference type="InterPro" id="IPR008271">
    <property type="entry name" value="Ser/Thr_kinase_AS"/>
</dbReference>
<dbReference type="InterPro" id="IPR000008">
    <property type="entry name" value="C2_dom"/>
</dbReference>
<name>A0AAV5RT18_MAUHU</name>
<evidence type="ECO:0000256" key="8">
    <source>
        <dbReference type="ARBA" id="ARBA00047899"/>
    </source>
</evidence>
<feature type="compositionally biased region" description="Polar residues" evidence="12">
    <location>
        <begin position="231"/>
        <end position="247"/>
    </location>
</feature>
<dbReference type="AlphaFoldDB" id="A0AAV5RT18"/>
<dbReference type="SUPFAM" id="SSF49562">
    <property type="entry name" value="C2 domain (Calcium/lipid-binding domain, CaLB)"/>
    <property type="match status" value="1"/>
</dbReference>
<keyword evidence="4" id="KW-0808">Transferase</keyword>
<dbReference type="PROSITE" id="PS50011">
    <property type="entry name" value="PROTEIN_KINASE_DOM"/>
    <property type="match status" value="1"/>
</dbReference>
<dbReference type="Pfam" id="PF00069">
    <property type="entry name" value="Pkinase"/>
    <property type="match status" value="1"/>
</dbReference>
<dbReference type="FunFam" id="1.10.510.10:FF:000008">
    <property type="entry name" value="Non-specific serine/threonine protein kinase"/>
    <property type="match status" value="1"/>
</dbReference>
<evidence type="ECO:0000313" key="17">
    <source>
        <dbReference type="Proteomes" id="UP001377567"/>
    </source>
</evidence>